<evidence type="ECO:0000256" key="2">
    <source>
        <dbReference type="ARBA" id="ARBA00004609"/>
    </source>
</evidence>
<evidence type="ECO:0000259" key="9">
    <source>
        <dbReference type="Pfam" id="PF10659"/>
    </source>
</evidence>
<evidence type="ECO:0000256" key="5">
    <source>
        <dbReference type="ARBA" id="ARBA00023136"/>
    </source>
</evidence>
<evidence type="ECO:0000259" key="8">
    <source>
        <dbReference type="Pfam" id="PF00913"/>
    </source>
</evidence>
<dbReference type="InterPro" id="IPR001812">
    <property type="entry name" value="Trypano_VSG_A_N_dom"/>
</dbReference>
<feature type="domain" description="Trypanosome variant surface glycoprotein C-terminal" evidence="9">
    <location>
        <begin position="430"/>
        <end position="550"/>
    </location>
</feature>
<keyword evidence="3" id="KW-1003">Cell membrane</keyword>
<dbReference type="Pfam" id="PF10659">
    <property type="entry name" value="Trypan_glycop_C"/>
    <property type="match status" value="1"/>
</dbReference>
<keyword evidence="4" id="KW-0336">GPI-anchor</keyword>
<dbReference type="Pfam" id="PF00913">
    <property type="entry name" value="Trypan_glycop"/>
    <property type="match status" value="1"/>
</dbReference>
<reference evidence="10" key="1">
    <citation type="submission" date="2016-08" db="EMBL/GenBank/DDBJ databases">
        <title>VSG repertoire of Trypanosoma brucei EATRO 1125.</title>
        <authorList>
            <person name="Cross G.A."/>
        </authorList>
    </citation>
    <scope>NUCLEOTIDE SEQUENCE</scope>
    <source>
        <strain evidence="10">EATRO 1125</strain>
    </source>
</reference>
<dbReference type="AlphaFoldDB" id="A0A1J0R618"/>
<sequence>MTQSSRPSLTTPRYSQITANGAAVLYWFFVCFLETASLKALAAAHAWLSNTAWEPICDIITELGKVTSGVRYEADQMTTHIRQMQKAAARTAIYAAKRHDSPLVTAALALEAYYSLQATKSTADYATSVIANHLETAVAAAYLKGRIDDFFNLLDEVKGGTNNKCLLQAQNSDTAAQRTGTKLGSTECDFGAPAVASTPYTQDKLSKAGFKGLKHGEGSGGNDISPSVGTAKCKILQFHNTAGWAATATESQKPTAMAGYLKLDTADNKATFASATDLTSGSDPKTVAWRTALNKINTMKRAAAGGYKNETGKPSSRAVLQTIVTTRLPADDIGNAEKVEGEFKRIFQEDVETKIKEAEEAISREKIPAKTAGLDGDKMLGEIEDIEQLEKLQYYYNVELLKNIQSLKKQLEEAQKPKQQQPTADKDKVCTEAGDDEGACDKLEKQGCVFNQTGETNKKCKFDAKKAAEQATQATGTGAGEQTSKCTGLDSKDKCEAVQGTAPPGKKSVCGWITYEDGKGTLDKPYCRDSSFLVNKQLALMVSAAFVALLF</sequence>
<dbReference type="EMBL" id="KX699338">
    <property type="protein sequence ID" value="APD73294.1"/>
    <property type="molecule type" value="Genomic_DNA"/>
</dbReference>
<dbReference type="VEuPathDB" id="TriTrypDB:Tb1125.Tb10.v4.0163"/>
<name>A0A1J0R618_9TRYP</name>
<dbReference type="InterPro" id="IPR019609">
    <property type="entry name" value="Variant_surf_glycoprt_trypan_C"/>
</dbReference>
<evidence type="ECO:0000256" key="7">
    <source>
        <dbReference type="ARBA" id="ARBA00023288"/>
    </source>
</evidence>
<organism evidence="10">
    <name type="scientific">Trypanosoma brucei</name>
    <dbReference type="NCBI Taxonomy" id="5691"/>
    <lineage>
        <taxon>Eukaryota</taxon>
        <taxon>Discoba</taxon>
        <taxon>Euglenozoa</taxon>
        <taxon>Kinetoplastea</taxon>
        <taxon>Metakinetoplastina</taxon>
        <taxon>Trypanosomatida</taxon>
        <taxon>Trypanosomatidae</taxon>
        <taxon>Trypanosoma</taxon>
    </lineage>
</organism>
<dbReference type="Gene3D" id="1.10.470.10">
    <property type="entry name" value="Variant Surface Glycoprotein, subunit A, domain 2"/>
    <property type="match status" value="1"/>
</dbReference>
<evidence type="ECO:0000256" key="4">
    <source>
        <dbReference type="ARBA" id="ARBA00022622"/>
    </source>
</evidence>
<dbReference type="SUPFAM" id="SSF58087">
    <property type="entry name" value="Variant surface glycoprotein (N-terminal domain)"/>
    <property type="match status" value="1"/>
</dbReference>
<evidence type="ECO:0000256" key="1">
    <source>
        <dbReference type="ARBA" id="ARBA00002523"/>
    </source>
</evidence>
<dbReference type="VEuPathDB" id="TriTrypDB:Tb427_000474700"/>
<comment type="function">
    <text evidence="1">VSG forms a coat on the surface of the parasite. The trypanosome evades the immune response of the host by expressing a series of antigenically distinct VSGs from an estimated 1000 VSG genes.</text>
</comment>
<keyword evidence="5" id="KW-0472">Membrane</keyword>
<keyword evidence="7" id="KW-0449">Lipoprotein</keyword>
<dbReference type="Gene3D" id="3.90.150.10">
    <property type="entry name" value="Variant Surface Glycoprotein, subunit A domain 1"/>
    <property type="match status" value="1"/>
</dbReference>
<keyword evidence="6" id="KW-0325">Glycoprotein</keyword>
<feature type="domain" description="Trypanosome variant surface glycoprotein A-type N-terminal" evidence="8">
    <location>
        <begin position="36"/>
        <end position="396"/>
    </location>
</feature>
<dbReference type="VEuPathDB" id="TriTrypDB:Tb10.v4.0163"/>
<proteinExistence type="predicted"/>
<dbReference type="GO" id="GO:0042783">
    <property type="term" value="P:symbiont-mediated evasion of host immune response"/>
    <property type="evidence" value="ECO:0007669"/>
    <property type="project" value="InterPro"/>
</dbReference>
<evidence type="ECO:0000256" key="3">
    <source>
        <dbReference type="ARBA" id="ARBA00022475"/>
    </source>
</evidence>
<dbReference type="GO" id="GO:0098552">
    <property type="term" value="C:side of membrane"/>
    <property type="evidence" value="ECO:0007669"/>
    <property type="project" value="UniProtKB-KW"/>
</dbReference>
<protein>
    <submittedName>
        <fullName evidence="10">Variant surface glycoprotein 1125.1009</fullName>
    </submittedName>
</protein>
<accession>A0A1J0R618</accession>
<evidence type="ECO:0000313" key="10">
    <source>
        <dbReference type="EMBL" id="APD73294.1"/>
    </source>
</evidence>
<dbReference type="GO" id="GO:0005886">
    <property type="term" value="C:plasma membrane"/>
    <property type="evidence" value="ECO:0007669"/>
    <property type="project" value="UniProtKB-SubCell"/>
</dbReference>
<comment type="subcellular location">
    <subcellularLocation>
        <location evidence="2">Cell membrane</location>
        <topology evidence="2">Lipid-anchor</topology>
        <topology evidence="2">GPI-anchor</topology>
    </subcellularLocation>
</comment>
<evidence type="ECO:0000256" key="6">
    <source>
        <dbReference type="ARBA" id="ARBA00023180"/>
    </source>
</evidence>